<reference evidence="5 6" key="1">
    <citation type="journal article" date="2007" name="Nature">
        <title>Evolution of genes and genomes on the Drosophila phylogeny.</title>
        <authorList>
            <consortium name="Drosophila 12 Genomes Consortium"/>
            <person name="Clark A.G."/>
            <person name="Eisen M.B."/>
            <person name="Smith D.R."/>
            <person name="Bergman C.M."/>
            <person name="Oliver B."/>
            <person name="Markow T.A."/>
            <person name="Kaufman T.C."/>
            <person name="Kellis M."/>
            <person name="Gelbart W."/>
            <person name="Iyer V.N."/>
            <person name="Pollard D.A."/>
            <person name="Sackton T.B."/>
            <person name="Larracuente A.M."/>
            <person name="Singh N.D."/>
            <person name="Abad J.P."/>
            <person name="Abt D.N."/>
            <person name="Adryan B."/>
            <person name="Aguade M."/>
            <person name="Akashi H."/>
            <person name="Anderson W.W."/>
            <person name="Aquadro C.F."/>
            <person name="Ardell D.H."/>
            <person name="Arguello R."/>
            <person name="Artieri C.G."/>
            <person name="Barbash D.A."/>
            <person name="Barker D."/>
            <person name="Barsanti P."/>
            <person name="Batterham P."/>
            <person name="Batzoglou S."/>
            <person name="Begun D."/>
            <person name="Bhutkar A."/>
            <person name="Blanco E."/>
            <person name="Bosak S.A."/>
            <person name="Bradley R.K."/>
            <person name="Brand A.D."/>
            <person name="Brent M.R."/>
            <person name="Brooks A.N."/>
            <person name="Brown R.H."/>
            <person name="Butlin R.K."/>
            <person name="Caggese C."/>
            <person name="Calvi B.R."/>
            <person name="Bernardo de Carvalho A."/>
            <person name="Caspi A."/>
            <person name="Castrezana S."/>
            <person name="Celniker S.E."/>
            <person name="Chang J.L."/>
            <person name="Chapple C."/>
            <person name="Chatterji S."/>
            <person name="Chinwalla A."/>
            <person name="Civetta A."/>
            <person name="Clifton S.W."/>
            <person name="Comeron J.M."/>
            <person name="Costello J.C."/>
            <person name="Coyne J.A."/>
            <person name="Daub J."/>
            <person name="David R.G."/>
            <person name="Delcher A.L."/>
            <person name="Delehaunty K."/>
            <person name="Do C.B."/>
            <person name="Ebling H."/>
            <person name="Edwards K."/>
            <person name="Eickbush T."/>
            <person name="Evans J.D."/>
            <person name="Filipski A."/>
            <person name="Findeiss S."/>
            <person name="Freyhult E."/>
            <person name="Fulton L."/>
            <person name="Fulton R."/>
            <person name="Garcia A.C."/>
            <person name="Gardiner A."/>
            <person name="Garfield D.A."/>
            <person name="Garvin B.E."/>
            <person name="Gibson G."/>
            <person name="Gilbert D."/>
            <person name="Gnerre S."/>
            <person name="Godfrey J."/>
            <person name="Good R."/>
            <person name="Gotea V."/>
            <person name="Gravely B."/>
            <person name="Greenberg A.J."/>
            <person name="Griffiths-Jones S."/>
            <person name="Gross S."/>
            <person name="Guigo R."/>
            <person name="Gustafson E.A."/>
            <person name="Haerty W."/>
            <person name="Hahn M.W."/>
            <person name="Halligan D.L."/>
            <person name="Halpern A.L."/>
            <person name="Halter G.M."/>
            <person name="Han M.V."/>
            <person name="Heger A."/>
            <person name="Hillier L."/>
            <person name="Hinrichs A.S."/>
            <person name="Holmes I."/>
            <person name="Hoskins R.A."/>
            <person name="Hubisz M.J."/>
            <person name="Hultmark D."/>
            <person name="Huntley M.A."/>
            <person name="Jaffe D.B."/>
            <person name="Jagadeeshan S."/>
            <person name="Jeck W.R."/>
            <person name="Johnson J."/>
            <person name="Jones C.D."/>
            <person name="Jordan W.C."/>
            <person name="Karpen G.H."/>
            <person name="Kataoka E."/>
            <person name="Keightley P.D."/>
            <person name="Kheradpour P."/>
            <person name="Kirkness E.F."/>
            <person name="Koerich L.B."/>
            <person name="Kristiansen K."/>
            <person name="Kudrna D."/>
            <person name="Kulathinal R.J."/>
            <person name="Kumar S."/>
            <person name="Kwok R."/>
            <person name="Lander E."/>
            <person name="Langley C.H."/>
            <person name="Lapoint R."/>
            <person name="Lazzaro B.P."/>
            <person name="Lee S.J."/>
            <person name="Levesque L."/>
            <person name="Li R."/>
            <person name="Lin C.F."/>
            <person name="Lin M.F."/>
            <person name="Lindblad-Toh K."/>
            <person name="Llopart A."/>
            <person name="Long M."/>
            <person name="Low L."/>
            <person name="Lozovsky E."/>
            <person name="Lu J."/>
            <person name="Luo M."/>
            <person name="Machado C.A."/>
            <person name="Makalowski W."/>
            <person name="Marzo M."/>
            <person name="Matsuda M."/>
            <person name="Matzkin L."/>
            <person name="McAllister B."/>
            <person name="McBride C.S."/>
            <person name="McKernan B."/>
            <person name="McKernan K."/>
            <person name="Mendez-Lago M."/>
            <person name="Minx P."/>
            <person name="Mollenhauer M.U."/>
            <person name="Montooth K."/>
            <person name="Mount S.M."/>
            <person name="Mu X."/>
            <person name="Myers E."/>
            <person name="Negre B."/>
            <person name="Newfeld S."/>
            <person name="Nielsen R."/>
            <person name="Noor M.A."/>
            <person name="O'Grady P."/>
            <person name="Pachter L."/>
            <person name="Papaceit M."/>
            <person name="Parisi M.J."/>
            <person name="Parisi M."/>
            <person name="Parts L."/>
            <person name="Pedersen J.S."/>
            <person name="Pesole G."/>
            <person name="Phillippy A.M."/>
            <person name="Ponting C.P."/>
            <person name="Pop M."/>
            <person name="Porcelli D."/>
            <person name="Powell J.R."/>
            <person name="Prohaska S."/>
            <person name="Pruitt K."/>
            <person name="Puig M."/>
            <person name="Quesneville H."/>
            <person name="Ram K.R."/>
            <person name="Rand D."/>
            <person name="Rasmussen M.D."/>
            <person name="Reed L.K."/>
            <person name="Reenan R."/>
            <person name="Reily A."/>
            <person name="Remington K.A."/>
            <person name="Rieger T.T."/>
            <person name="Ritchie M.G."/>
            <person name="Robin C."/>
            <person name="Rogers Y.H."/>
            <person name="Rohde C."/>
            <person name="Rozas J."/>
            <person name="Rubenfield M.J."/>
            <person name="Ruiz A."/>
            <person name="Russo S."/>
            <person name="Salzberg S.L."/>
            <person name="Sanchez-Gracia A."/>
            <person name="Saranga D.J."/>
            <person name="Sato H."/>
            <person name="Schaeffer S.W."/>
            <person name="Schatz M.C."/>
            <person name="Schlenke T."/>
            <person name="Schwartz R."/>
            <person name="Segarra C."/>
            <person name="Singh R.S."/>
            <person name="Sirot L."/>
            <person name="Sirota M."/>
            <person name="Sisneros N.B."/>
            <person name="Smith C.D."/>
            <person name="Smith T.F."/>
            <person name="Spieth J."/>
            <person name="Stage D.E."/>
            <person name="Stark A."/>
            <person name="Stephan W."/>
            <person name="Strausberg R.L."/>
            <person name="Strempel S."/>
            <person name="Sturgill D."/>
            <person name="Sutton G."/>
            <person name="Sutton G.G."/>
            <person name="Tao W."/>
            <person name="Teichmann S."/>
            <person name="Tobari Y.N."/>
            <person name="Tomimura Y."/>
            <person name="Tsolas J.M."/>
            <person name="Valente V.L."/>
            <person name="Venter E."/>
            <person name="Venter J.C."/>
            <person name="Vicario S."/>
            <person name="Vieira F.G."/>
            <person name="Vilella A.J."/>
            <person name="Villasante A."/>
            <person name="Walenz B."/>
            <person name="Wang J."/>
            <person name="Wasserman M."/>
            <person name="Watts T."/>
            <person name="Wilson D."/>
            <person name="Wilson R.K."/>
            <person name="Wing R.A."/>
            <person name="Wolfner M.F."/>
            <person name="Wong A."/>
            <person name="Wong G.K."/>
            <person name="Wu C.I."/>
            <person name="Wu G."/>
            <person name="Yamamoto D."/>
            <person name="Yang H.P."/>
            <person name="Yang S.P."/>
            <person name="Yorke J.A."/>
            <person name="Yoshida K."/>
            <person name="Zdobnov E."/>
            <person name="Zhang P."/>
            <person name="Zhang Y."/>
            <person name="Zimin A.V."/>
            <person name="Baldwin J."/>
            <person name="Abdouelleil A."/>
            <person name="Abdulkadir J."/>
            <person name="Abebe A."/>
            <person name="Abera B."/>
            <person name="Abreu J."/>
            <person name="Acer S.C."/>
            <person name="Aftuck L."/>
            <person name="Alexander A."/>
            <person name="An P."/>
            <person name="Anderson E."/>
            <person name="Anderson S."/>
            <person name="Arachi H."/>
            <person name="Azer M."/>
            <person name="Bachantsang P."/>
            <person name="Barry A."/>
            <person name="Bayul T."/>
            <person name="Berlin A."/>
            <person name="Bessette D."/>
            <person name="Bloom T."/>
            <person name="Blye J."/>
            <person name="Boguslavskiy L."/>
            <person name="Bonnet C."/>
            <person name="Boukhgalter B."/>
            <person name="Bourzgui I."/>
            <person name="Brown A."/>
            <person name="Cahill P."/>
            <person name="Channer S."/>
            <person name="Cheshatsang Y."/>
            <person name="Chuda L."/>
            <person name="Citroen M."/>
            <person name="Collymore A."/>
            <person name="Cooke P."/>
            <person name="Costello M."/>
            <person name="D'Aco K."/>
            <person name="Daza R."/>
            <person name="De Haan G."/>
            <person name="DeGray S."/>
            <person name="DeMaso C."/>
            <person name="Dhargay N."/>
            <person name="Dooley K."/>
            <person name="Dooley E."/>
            <person name="Doricent M."/>
            <person name="Dorje P."/>
            <person name="Dorjee K."/>
            <person name="Dupes A."/>
            <person name="Elong R."/>
            <person name="Falk J."/>
            <person name="Farina A."/>
            <person name="Faro S."/>
            <person name="Ferguson D."/>
            <person name="Fisher S."/>
            <person name="Foley C.D."/>
            <person name="Franke A."/>
            <person name="Friedrich D."/>
            <person name="Gadbois L."/>
            <person name="Gearin G."/>
            <person name="Gearin C.R."/>
            <person name="Giannoukos G."/>
            <person name="Goode T."/>
            <person name="Graham J."/>
            <person name="Grandbois E."/>
            <person name="Grewal S."/>
            <person name="Gyaltsen K."/>
            <person name="Hafez N."/>
            <person name="Hagos B."/>
            <person name="Hall J."/>
            <person name="Henson C."/>
            <person name="Hollinger A."/>
            <person name="Honan T."/>
            <person name="Huard M.D."/>
            <person name="Hughes L."/>
            <person name="Hurhula B."/>
            <person name="Husby M.E."/>
            <person name="Kamat A."/>
            <person name="Kanga B."/>
            <person name="Kashin S."/>
            <person name="Khazanovich D."/>
            <person name="Kisner P."/>
            <person name="Lance K."/>
            <person name="Lara M."/>
            <person name="Lee W."/>
            <person name="Lennon N."/>
            <person name="Letendre F."/>
            <person name="LeVine R."/>
            <person name="Lipovsky A."/>
            <person name="Liu X."/>
            <person name="Liu J."/>
            <person name="Liu S."/>
            <person name="Lokyitsang T."/>
            <person name="Lokyitsang Y."/>
            <person name="Lubonja R."/>
            <person name="Lui A."/>
            <person name="MacDonald P."/>
            <person name="Magnisalis V."/>
            <person name="Maru K."/>
            <person name="Matthews C."/>
            <person name="McCusker W."/>
            <person name="McDonough S."/>
            <person name="Mehta T."/>
            <person name="Meldrim J."/>
            <person name="Meneus L."/>
            <person name="Mihai O."/>
            <person name="Mihalev A."/>
            <person name="Mihova T."/>
            <person name="Mittelman R."/>
            <person name="Mlenga V."/>
            <person name="Montmayeur A."/>
            <person name="Mulrain L."/>
            <person name="Navidi A."/>
            <person name="Naylor J."/>
            <person name="Negash T."/>
            <person name="Nguyen T."/>
            <person name="Nguyen N."/>
            <person name="Nicol R."/>
            <person name="Norbu C."/>
            <person name="Norbu N."/>
            <person name="Novod N."/>
            <person name="O'Neill B."/>
            <person name="Osman S."/>
            <person name="Markiewicz E."/>
            <person name="Oyono O.L."/>
            <person name="Patti C."/>
            <person name="Phunkhang P."/>
            <person name="Pierre F."/>
            <person name="Priest M."/>
            <person name="Raghuraman S."/>
            <person name="Rege F."/>
            <person name="Reyes R."/>
            <person name="Rise C."/>
            <person name="Rogov P."/>
            <person name="Ross K."/>
            <person name="Ryan E."/>
            <person name="Settipalli S."/>
            <person name="Shea T."/>
            <person name="Sherpa N."/>
            <person name="Shi L."/>
            <person name="Shih D."/>
            <person name="Sparrow T."/>
            <person name="Spaulding J."/>
            <person name="Stalker J."/>
            <person name="Stange-Thomann N."/>
            <person name="Stavropoulos S."/>
            <person name="Stone C."/>
            <person name="Strader C."/>
            <person name="Tesfaye S."/>
            <person name="Thomson T."/>
            <person name="Thoulutsang Y."/>
            <person name="Thoulutsang D."/>
            <person name="Topham K."/>
            <person name="Topping I."/>
            <person name="Tsamla T."/>
            <person name="Vassiliev H."/>
            <person name="Vo A."/>
            <person name="Wangchuk T."/>
            <person name="Wangdi T."/>
            <person name="Weiand M."/>
            <person name="Wilkinson J."/>
            <person name="Wilson A."/>
            <person name="Yadav S."/>
            <person name="Young G."/>
            <person name="Yu Q."/>
            <person name="Zembek L."/>
            <person name="Zhong D."/>
            <person name="Zimmer A."/>
            <person name="Zwirko Z."/>
            <person name="Jaffe D.B."/>
            <person name="Alvarez P."/>
            <person name="Brockman W."/>
            <person name="Butler J."/>
            <person name="Chin C."/>
            <person name="Gnerre S."/>
            <person name="Grabherr M."/>
            <person name="Kleber M."/>
            <person name="Mauceli E."/>
            <person name="MacCallum I."/>
        </authorList>
    </citation>
    <scope>NUCLEOTIDE SEQUENCE [LARGE SCALE GENOMIC DNA]</scope>
    <source>
        <strain evidence="6">Tucson 14030-0811.24</strain>
    </source>
</reference>
<dbReference type="CDD" id="cd03784">
    <property type="entry name" value="GT1_Gtf-like"/>
    <property type="match status" value="1"/>
</dbReference>
<evidence type="ECO:0000313" key="5">
    <source>
        <dbReference type="EMBL" id="EDW77314.2"/>
    </source>
</evidence>
<dbReference type="PANTHER" id="PTHR48043:SF159">
    <property type="entry name" value="EG:EG0003.4 PROTEIN-RELATED"/>
    <property type="match status" value="1"/>
</dbReference>
<evidence type="ECO:0000256" key="2">
    <source>
        <dbReference type="ARBA" id="ARBA00022676"/>
    </source>
</evidence>
<dbReference type="Proteomes" id="UP000007798">
    <property type="component" value="Unassembled WGS sequence"/>
</dbReference>
<dbReference type="EMBL" id="CH963913">
    <property type="protein sequence ID" value="EDW77314.2"/>
    <property type="molecule type" value="Genomic_DNA"/>
</dbReference>
<dbReference type="FunFam" id="3.40.50.2000:FF:000050">
    <property type="entry name" value="UDP-glucuronosyltransferase"/>
    <property type="match status" value="1"/>
</dbReference>
<dbReference type="InParanoid" id="B4MYX5"/>
<protein>
    <recommendedName>
        <fullName evidence="7">UDP-glucuronosyltransferase</fullName>
    </recommendedName>
</protein>
<evidence type="ECO:0000256" key="1">
    <source>
        <dbReference type="ARBA" id="ARBA00009995"/>
    </source>
</evidence>
<dbReference type="AlphaFoldDB" id="B4MYX5"/>
<evidence type="ECO:0008006" key="7">
    <source>
        <dbReference type="Google" id="ProtNLM"/>
    </source>
</evidence>
<dbReference type="SUPFAM" id="SSF53756">
    <property type="entry name" value="UDP-Glycosyltransferase/glycogen phosphorylase"/>
    <property type="match status" value="1"/>
</dbReference>
<gene>
    <name evidence="5" type="primary">Dwil\GK18235</name>
    <name evidence="5" type="ORF">Dwil_GK18235</name>
</gene>
<dbReference type="KEGG" id="dwi:6643526"/>
<keyword evidence="2" id="KW-0328">Glycosyltransferase</keyword>
<name>B4MYX5_DROWI</name>
<accession>B4MYX5</accession>
<comment type="similarity">
    <text evidence="1">Belongs to the UDP-glycosyltransferase family.</text>
</comment>
<dbReference type="Gene3D" id="3.40.50.2000">
    <property type="entry name" value="Glycogen Phosphorylase B"/>
    <property type="match status" value="1"/>
</dbReference>
<keyword evidence="4" id="KW-1133">Transmembrane helix</keyword>
<organism evidence="5 6">
    <name type="scientific">Drosophila willistoni</name>
    <name type="common">Fruit fly</name>
    <dbReference type="NCBI Taxonomy" id="7260"/>
    <lineage>
        <taxon>Eukaryota</taxon>
        <taxon>Metazoa</taxon>
        <taxon>Ecdysozoa</taxon>
        <taxon>Arthropoda</taxon>
        <taxon>Hexapoda</taxon>
        <taxon>Insecta</taxon>
        <taxon>Pterygota</taxon>
        <taxon>Neoptera</taxon>
        <taxon>Endopterygota</taxon>
        <taxon>Diptera</taxon>
        <taxon>Brachycera</taxon>
        <taxon>Muscomorpha</taxon>
        <taxon>Ephydroidea</taxon>
        <taxon>Drosophilidae</taxon>
        <taxon>Drosophila</taxon>
        <taxon>Sophophora</taxon>
    </lineage>
</organism>
<evidence type="ECO:0000256" key="4">
    <source>
        <dbReference type="SAM" id="Phobius"/>
    </source>
</evidence>
<evidence type="ECO:0000313" key="6">
    <source>
        <dbReference type="Proteomes" id="UP000007798"/>
    </source>
</evidence>
<keyword evidence="3" id="KW-0808">Transferase</keyword>
<dbReference type="STRING" id="7260.B4MYX5"/>
<sequence length="498" mass="56436">MSLIKALADRGHNITVVAALKPKLAPHENITVIVVPPSLEAQKMFNERVSKVTKEKTNVLMALAKGFAQSNTMFQSQYDLTVHPKVKSIYENPQVKFDLLIIGYFMNDLQLGIAAKLNCPVIINWCGVPFEMLDALVGNVNDPAHVPNFNMALEKGQKTMSFRFRVKNFITYTIFKGLNMILNYHMNNYYKQAFGVDPDFPTLNDMKRRISLLFMNYHSHSEGPIRPSVPQSVELGGIQIKDTPDPLPKDLAEFLDNASTHGAIFFSLGSNIDTAYVKEEIIEHIYNVLSRLPQRVIWKWSDLSKTPGSASNIYYHNWLPQDDILAHPNTKLFITHAGKGGLAEAQFHGVPMLALPIFADQPGNAASMVASGFGLSLELLTLTEKNFENSIHEILQNSTYKEKVGQFSSLYRDRPMTARKTAVYWTEYVLRHQGAYHLQSPVIHMGFIARHNLDVYSLFILVIIALIWLLARILRFVFRKVARLLHGRVYSYQKVKAN</sequence>
<dbReference type="GO" id="GO:0008194">
    <property type="term" value="F:UDP-glycosyltransferase activity"/>
    <property type="evidence" value="ECO:0007669"/>
    <property type="project" value="InterPro"/>
</dbReference>
<feature type="transmembrane region" description="Helical" evidence="4">
    <location>
        <begin position="455"/>
        <end position="478"/>
    </location>
</feature>
<dbReference type="InterPro" id="IPR002213">
    <property type="entry name" value="UDP_glucos_trans"/>
</dbReference>
<dbReference type="InterPro" id="IPR050271">
    <property type="entry name" value="UDP-glycosyltransferase"/>
</dbReference>
<keyword evidence="4" id="KW-0812">Transmembrane</keyword>
<dbReference type="FunCoup" id="B4MYX5">
    <property type="interactions" value="204"/>
</dbReference>
<keyword evidence="6" id="KW-1185">Reference proteome</keyword>
<dbReference type="Pfam" id="PF00201">
    <property type="entry name" value="UDPGT"/>
    <property type="match status" value="1"/>
</dbReference>
<dbReference type="PANTHER" id="PTHR48043">
    <property type="entry name" value="EG:EG0003.4 PROTEIN-RELATED"/>
    <property type="match status" value="1"/>
</dbReference>
<dbReference type="HOGENOM" id="CLU_012949_0_2_1"/>
<evidence type="ECO:0000256" key="3">
    <source>
        <dbReference type="ARBA" id="ARBA00022679"/>
    </source>
</evidence>
<dbReference type="OrthoDB" id="5835829at2759"/>
<keyword evidence="4" id="KW-0472">Membrane</keyword>
<dbReference type="eggNOG" id="KOG1192">
    <property type="taxonomic scope" value="Eukaryota"/>
</dbReference>
<proteinExistence type="inferred from homology"/>